<protein>
    <recommendedName>
        <fullName evidence="4">Thioredoxin domain-containing protein</fullName>
    </recommendedName>
</protein>
<name>A0ABP0PB12_9DINO</name>
<evidence type="ECO:0000313" key="3">
    <source>
        <dbReference type="Proteomes" id="UP001642484"/>
    </source>
</evidence>
<proteinExistence type="predicted"/>
<dbReference type="Gene3D" id="3.40.30.10">
    <property type="entry name" value="Glutaredoxin"/>
    <property type="match status" value="1"/>
</dbReference>
<comment type="caution">
    <text evidence="2">The sequence shown here is derived from an EMBL/GenBank/DDBJ whole genome shotgun (WGS) entry which is preliminary data.</text>
</comment>
<organism evidence="2 3">
    <name type="scientific">Durusdinium trenchii</name>
    <dbReference type="NCBI Taxonomy" id="1381693"/>
    <lineage>
        <taxon>Eukaryota</taxon>
        <taxon>Sar</taxon>
        <taxon>Alveolata</taxon>
        <taxon>Dinophyceae</taxon>
        <taxon>Suessiales</taxon>
        <taxon>Symbiodiniaceae</taxon>
        <taxon>Durusdinium</taxon>
    </lineage>
</organism>
<dbReference type="Gene3D" id="1.25.40.10">
    <property type="entry name" value="Tetratricopeptide repeat domain"/>
    <property type="match status" value="1"/>
</dbReference>
<dbReference type="EMBL" id="CAXAMN010022807">
    <property type="protein sequence ID" value="CAK9072959.1"/>
    <property type="molecule type" value="Genomic_DNA"/>
</dbReference>
<feature type="region of interest" description="Disordered" evidence="1">
    <location>
        <begin position="82"/>
        <end position="104"/>
    </location>
</feature>
<keyword evidence="3" id="KW-1185">Reference proteome</keyword>
<gene>
    <name evidence="2" type="ORF">CCMP2556_LOCUS35895</name>
</gene>
<dbReference type="Pfam" id="PF14561">
    <property type="entry name" value="TPR_20"/>
    <property type="match status" value="1"/>
</dbReference>
<evidence type="ECO:0000313" key="2">
    <source>
        <dbReference type="EMBL" id="CAK9072959.1"/>
    </source>
</evidence>
<evidence type="ECO:0008006" key="4">
    <source>
        <dbReference type="Google" id="ProtNLM"/>
    </source>
</evidence>
<dbReference type="InterPro" id="IPR011990">
    <property type="entry name" value="TPR-like_helical_dom_sf"/>
</dbReference>
<accession>A0ABP0PB12</accession>
<dbReference type="InterPro" id="IPR036249">
    <property type="entry name" value="Thioredoxin-like_sf"/>
</dbReference>
<reference evidence="2 3" key="1">
    <citation type="submission" date="2024-02" db="EMBL/GenBank/DDBJ databases">
        <authorList>
            <person name="Chen Y."/>
            <person name="Shah S."/>
            <person name="Dougan E. K."/>
            <person name="Thang M."/>
            <person name="Chan C."/>
        </authorList>
    </citation>
    <scope>NUCLEOTIDE SEQUENCE [LARGE SCALE GENOMIC DNA]</scope>
</reference>
<sequence>MGRGWTGADGLAPARFARPVRQCGQAARSSGPEFGRHVVWQETGDFVALSDDSSKKFIEIQVLLRNSMALFRSDGHAGPLLVSPSGAPLTSSTSADGGPDLELSPENAAQARGAEAKAPVLQSGNPFLLLVGELDKQVTKKVAGLRKAAQGRLPLVRLNCSALPQVCEALQIVSSPTLLLMAKGQVVAALEQMSPQTATAFVENVAQMLGLKVDLAEAVTEQLQDAELQEWKDLPSAEQSFGSVLSRSDLPNDARVRALAGRARCLLRRREPTAAQQSKVMLEELQAAGHGGVPEVKQAVAMLWIDQKQQELGETNLQTLKAAWEANPTDFAAVQAYAVSIFWAHGEAEAFEAGLQLLRRKRSDEARQLVLSLVEALGPSHPRSAPARRPGDRPVGGI</sequence>
<evidence type="ECO:0000256" key="1">
    <source>
        <dbReference type="SAM" id="MobiDB-lite"/>
    </source>
</evidence>
<dbReference type="Proteomes" id="UP001642484">
    <property type="component" value="Unassembled WGS sequence"/>
</dbReference>
<dbReference type="SUPFAM" id="SSF52833">
    <property type="entry name" value="Thioredoxin-like"/>
    <property type="match status" value="1"/>
</dbReference>